<accession>A0ACC1A9X1</accession>
<evidence type="ECO:0000313" key="1">
    <source>
        <dbReference type="EMBL" id="KAJ0084335.1"/>
    </source>
</evidence>
<dbReference type="Proteomes" id="UP001164250">
    <property type="component" value="Chromosome 11"/>
</dbReference>
<keyword evidence="2" id="KW-1185">Reference proteome</keyword>
<sequence length="109" mass="12035">MVTKYGMSKEVGVVTHNYDDNGKSMSTETRLLIEKEVNYFLERAYNNAKTILTTHSKELHALTNALLEHETLTGNQIKSVLAQSQSTAVAATSADSCTIEQFTIHSINS</sequence>
<proteinExistence type="predicted"/>
<evidence type="ECO:0000313" key="2">
    <source>
        <dbReference type="Proteomes" id="UP001164250"/>
    </source>
</evidence>
<reference evidence="2" key="1">
    <citation type="journal article" date="2023" name="G3 (Bethesda)">
        <title>Genome assembly and association tests identify interacting loci associated with vigor, precocity, and sex in interspecific pistachio rootstocks.</title>
        <authorList>
            <person name="Palmer W."/>
            <person name="Jacygrad E."/>
            <person name="Sagayaradj S."/>
            <person name="Cavanaugh K."/>
            <person name="Han R."/>
            <person name="Bertier L."/>
            <person name="Beede B."/>
            <person name="Kafkas S."/>
            <person name="Golino D."/>
            <person name="Preece J."/>
            <person name="Michelmore R."/>
        </authorList>
    </citation>
    <scope>NUCLEOTIDE SEQUENCE [LARGE SCALE GENOMIC DNA]</scope>
</reference>
<gene>
    <name evidence="1" type="ORF">Patl1_29536</name>
</gene>
<comment type="caution">
    <text evidence="1">The sequence shown here is derived from an EMBL/GenBank/DDBJ whole genome shotgun (WGS) entry which is preliminary data.</text>
</comment>
<name>A0ACC1A9X1_9ROSI</name>
<protein>
    <submittedName>
        <fullName evidence="1">Uncharacterized protein</fullName>
    </submittedName>
</protein>
<dbReference type="EMBL" id="CM047907">
    <property type="protein sequence ID" value="KAJ0084335.1"/>
    <property type="molecule type" value="Genomic_DNA"/>
</dbReference>
<organism evidence="1 2">
    <name type="scientific">Pistacia atlantica</name>
    <dbReference type="NCBI Taxonomy" id="434234"/>
    <lineage>
        <taxon>Eukaryota</taxon>
        <taxon>Viridiplantae</taxon>
        <taxon>Streptophyta</taxon>
        <taxon>Embryophyta</taxon>
        <taxon>Tracheophyta</taxon>
        <taxon>Spermatophyta</taxon>
        <taxon>Magnoliopsida</taxon>
        <taxon>eudicotyledons</taxon>
        <taxon>Gunneridae</taxon>
        <taxon>Pentapetalae</taxon>
        <taxon>rosids</taxon>
        <taxon>malvids</taxon>
        <taxon>Sapindales</taxon>
        <taxon>Anacardiaceae</taxon>
        <taxon>Pistacia</taxon>
    </lineage>
</organism>